<evidence type="ECO:0000256" key="1">
    <source>
        <dbReference type="SAM" id="SignalP"/>
    </source>
</evidence>
<keyword evidence="3" id="KW-1185">Reference proteome</keyword>
<keyword evidence="1" id="KW-0732">Signal</keyword>
<sequence>MVAERKMRSASMILLILSLSSLTRPPKKIITWTETHGWWQLSVLLVFAARKAIRCDGWFCHHSILNQCPHTIGKS</sequence>
<protein>
    <recommendedName>
        <fullName evidence="4">Secreted protein</fullName>
    </recommendedName>
</protein>
<dbReference type="AlphaFoldDB" id="A0A5N6ZAM3"/>
<evidence type="ECO:0000313" key="2">
    <source>
        <dbReference type="EMBL" id="KAE8353916.1"/>
    </source>
</evidence>
<reference evidence="3" key="1">
    <citation type="submission" date="2019-04" db="EMBL/GenBank/DDBJ databases">
        <title>Friends and foes A comparative genomics studyof 23 Aspergillus species from section Flavi.</title>
        <authorList>
            <consortium name="DOE Joint Genome Institute"/>
            <person name="Kjaerbolling I."/>
            <person name="Vesth T."/>
            <person name="Frisvad J.C."/>
            <person name="Nybo J.L."/>
            <person name="Theobald S."/>
            <person name="Kildgaard S."/>
            <person name="Isbrandt T."/>
            <person name="Kuo A."/>
            <person name="Sato A."/>
            <person name="Lyhne E.K."/>
            <person name="Kogle M.E."/>
            <person name="Wiebenga A."/>
            <person name="Kun R.S."/>
            <person name="Lubbers R.J."/>
            <person name="Makela M.R."/>
            <person name="Barry K."/>
            <person name="Chovatia M."/>
            <person name="Clum A."/>
            <person name="Daum C."/>
            <person name="Haridas S."/>
            <person name="He G."/>
            <person name="LaButti K."/>
            <person name="Lipzen A."/>
            <person name="Mondo S."/>
            <person name="Riley R."/>
            <person name="Salamov A."/>
            <person name="Simmons B.A."/>
            <person name="Magnuson J.K."/>
            <person name="Henrissat B."/>
            <person name="Mortensen U.H."/>
            <person name="Larsen T.O."/>
            <person name="Devries R.P."/>
            <person name="Grigoriev I.V."/>
            <person name="Machida M."/>
            <person name="Baker S.E."/>
            <person name="Andersen M.R."/>
        </authorList>
    </citation>
    <scope>NUCLEOTIDE SEQUENCE [LARGE SCALE GENOMIC DNA]</scope>
    <source>
        <strain evidence="3">CBS 553.77</strain>
    </source>
</reference>
<name>A0A5N6ZAM3_9EURO</name>
<evidence type="ECO:0008006" key="4">
    <source>
        <dbReference type="Google" id="ProtNLM"/>
    </source>
</evidence>
<organism evidence="2 3">
    <name type="scientific">Aspergillus coremiiformis</name>
    <dbReference type="NCBI Taxonomy" id="138285"/>
    <lineage>
        <taxon>Eukaryota</taxon>
        <taxon>Fungi</taxon>
        <taxon>Dikarya</taxon>
        <taxon>Ascomycota</taxon>
        <taxon>Pezizomycotina</taxon>
        <taxon>Eurotiomycetes</taxon>
        <taxon>Eurotiomycetidae</taxon>
        <taxon>Eurotiales</taxon>
        <taxon>Aspergillaceae</taxon>
        <taxon>Aspergillus</taxon>
        <taxon>Aspergillus subgen. Circumdati</taxon>
    </lineage>
</organism>
<feature type="signal peptide" evidence="1">
    <location>
        <begin position="1"/>
        <end position="23"/>
    </location>
</feature>
<dbReference type="EMBL" id="ML739085">
    <property type="protein sequence ID" value="KAE8353916.1"/>
    <property type="molecule type" value="Genomic_DNA"/>
</dbReference>
<accession>A0A5N6ZAM3</accession>
<feature type="chain" id="PRO_5024949866" description="Secreted protein" evidence="1">
    <location>
        <begin position="24"/>
        <end position="75"/>
    </location>
</feature>
<gene>
    <name evidence="2" type="ORF">BDV28DRAFT_132186</name>
</gene>
<dbReference type="Proteomes" id="UP000327118">
    <property type="component" value="Unassembled WGS sequence"/>
</dbReference>
<evidence type="ECO:0000313" key="3">
    <source>
        <dbReference type="Proteomes" id="UP000327118"/>
    </source>
</evidence>
<proteinExistence type="predicted"/>